<feature type="transmembrane region" description="Helical" evidence="5">
    <location>
        <begin position="467"/>
        <end position="488"/>
    </location>
</feature>
<proteinExistence type="inferred from homology"/>
<organism evidence="6 7">
    <name type="scientific">Basidiobolus meristosporus CBS 931.73</name>
    <dbReference type="NCBI Taxonomy" id="1314790"/>
    <lineage>
        <taxon>Eukaryota</taxon>
        <taxon>Fungi</taxon>
        <taxon>Fungi incertae sedis</taxon>
        <taxon>Zoopagomycota</taxon>
        <taxon>Entomophthoromycotina</taxon>
        <taxon>Basidiobolomycetes</taxon>
        <taxon>Basidiobolales</taxon>
        <taxon>Basidiobolaceae</taxon>
        <taxon>Basidiobolus</taxon>
    </lineage>
</organism>
<dbReference type="NCBIfam" id="TIGR01197">
    <property type="entry name" value="nramp"/>
    <property type="match status" value="1"/>
</dbReference>
<dbReference type="GO" id="GO:0030026">
    <property type="term" value="P:intracellular manganese ion homeostasis"/>
    <property type="evidence" value="ECO:0007669"/>
    <property type="project" value="TreeGrafter"/>
</dbReference>
<feature type="transmembrane region" description="Helical" evidence="5">
    <location>
        <begin position="106"/>
        <end position="131"/>
    </location>
</feature>
<reference evidence="6 7" key="1">
    <citation type="submission" date="2016-07" db="EMBL/GenBank/DDBJ databases">
        <title>Pervasive Adenine N6-methylation of Active Genes in Fungi.</title>
        <authorList>
            <consortium name="DOE Joint Genome Institute"/>
            <person name="Mondo S.J."/>
            <person name="Dannebaum R.O."/>
            <person name="Kuo R.C."/>
            <person name="Labutti K."/>
            <person name="Haridas S."/>
            <person name="Kuo A."/>
            <person name="Salamov A."/>
            <person name="Ahrendt S.R."/>
            <person name="Lipzen A."/>
            <person name="Sullivan W."/>
            <person name="Andreopoulos W.B."/>
            <person name="Clum A."/>
            <person name="Lindquist E."/>
            <person name="Daum C."/>
            <person name="Ramamoorthy G.K."/>
            <person name="Gryganskyi A."/>
            <person name="Culley D."/>
            <person name="Magnuson J.K."/>
            <person name="James T.Y."/>
            <person name="O'Malley M.A."/>
            <person name="Stajich J.E."/>
            <person name="Spatafora J.W."/>
            <person name="Visel A."/>
            <person name="Grigoriev I.V."/>
        </authorList>
    </citation>
    <scope>NUCLEOTIDE SEQUENCE [LARGE SCALE GENOMIC DNA]</scope>
    <source>
        <strain evidence="6 7">CBS 931.73</strain>
    </source>
</reference>
<dbReference type="GO" id="GO:0005886">
    <property type="term" value="C:plasma membrane"/>
    <property type="evidence" value="ECO:0007669"/>
    <property type="project" value="TreeGrafter"/>
</dbReference>
<dbReference type="OrthoDB" id="409173at2759"/>
<dbReference type="Proteomes" id="UP000193498">
    <property type="component" value="Unassembled WGS sequence"/>
</dbReference>
<evidence type="ECO:0000256" key="5">
    <source>
        <dbReference type="SAM" id="Phobius"/>
    </source>
</evidence>
<evidence type="ECO:0000256" key="2">
    <source>
        <dbReference type="ARBA" id="ARBA00022692"/>
    </source>
</evidence>
<dbReference type="STRING" id="1314790.A0A1Y1VRD0"/>
<keyword evidence="3 5" id="KW-1133">Transmembrane helix</keyword>
<evidence type="ECO:0000313" key="6">
    <source>
        <dbReference type="EMBL" id="ORX63827.1"/>
    </source>
</evidence>
<dbReference type="NCBIfam" id="NF037982">
    <property type="entry name" value="Nramp_1"/>
    <property type="match status" value="1"/>
</dbReference>
<name>A0A1Y1VRD0_9FUNG</name>
<feature type="transmembrane region" description="Helical" evidence="5">
    <location>
        <begin position="314"/>
        <end position="333"/>
    </location>
</feature>
<dbReference type="GO" id="GO:0005384">
    <property type="term" value="F:manganese ion transmembrane transporter activity"/>
    <property type="evidence" value="ECO:0007669"/>
    <property type="project" value="TreeGrafter"/>
</dbReference>
<dbReference type="FunCoup" id="A0A1Y1VRD0">
    <property type="interactions" value="306"/>
</dbReference>
<feature type="transmembrane region" description="Helical" evidence="5">
    <location>
        <begin position="364"/>
        <end position="383"/>
    </location>
</feature>
<protein>
    <submittedName>
        <fullName evidence="6">Natural resistance-associated macrophage protein</fullName>
    </submittedName>
</protein>
<dbReference type="InParanoid" id="A0A1Y1VRD0"/>
<evidence type="ECO:0000313" key="7">
    <source>
        <dbReference type="Proteomes" id="UP000193498"/>
    </source>
</evidence>
<sequence>MNKSDLLPCSQQPKCVGYLQKAKIFLKKLFSFIGPGYMVAVGYMDPGNWATDLSGGSQFGYTLLFVILLSNVMAVLLQSLCIRLGVVTGCDLAQMCRKCYSRPVNLALYVLCEIAIVACDLAEVIGSAIALEILFKIPLPYGVLITTLDVFLILLANRNDSAMANRFFECFIILLVGGVGACFVIQLVYVKPDFGQVMVGYLPSAPLFTNSEVLYVAIGIVGATVMPHNLYLHSHIVKLRSPNSDKKNERTQEDLVLSVKSALSFSVIDCVFALTFALFVNSAILIVAAAAFHYRENNSTQVEVADLFDAHKLLSDYLGPIAGTSFALALLLAGQSSTITATMAGQIVMEGFLGLTMRPWLRRLITRAFAIVPAMVVAIVAGSKGLNEVLIASQVILSLQLPFAVIPLVLFTSSKTVMQLPPQQTDIRMESVSCEEIKNDSDDEVSLENEAPVKLNVDFTISTPMKIVTWIVAIIIVLLNVFLLVQVARGQV</sequence>
<evidence type="ECO:0000256" key="4">
    <source>
        <dbReference type="ARBA" id="ARBA00023136"/>
    </source>
</evidence>
<evidence type="ECO:0000256" key="1">
    <source>
        <dbReference type="ARBA" id="ARBA00004141"/>
    </source>
</evidence>
<dbReference type="AlphaFoldDB" id="A0A1Y1VRD0"/>
<keyword evidence="4 5" id="KW-0472">Membrane</keyword>
<evidence type="ECO:0000256" key="3">
    <source>
        <dbReference type="ARBA" id="ARBA00022989"/>
    </source>
</evidence>
<feature type="transmembrane region" description="Helical" evidence="5">
    <location>
        <begin position="167"/>
        <end position="189"/>
    </location>
</feature>
<accession>A0A1Y1VRD0</accession>
<feature type="transmembrane region" description="Helical" evidence="5">
    <location>
        <begin position="270"/>
        <end position="294"/>
    </location>
</feature>
<dbReference type="NCBIfam" id="NF001923">
    <property type="entry name" value="PRK00701.1"/>
    <property type="match status" value="1"/>
</dbReference>
<feature type="transmembrane region" description="Helical" evidence="5">
    <location>
        <begin position="213"/>
        <end position="232"/>
    </location>
</feature>
<feature type="transmembrane region" description="Helical" evidence="5">
    <location>
        <begin position="389"/>
        <end position="411"/>
    </location>
</feature>
<dbReference type="EMBL" id="MCFE01001263">
    <property type="protein sequence ID" value="ORX63827.1"/>
    <property type="molecule type" value="Genomic_DNA"/>
</dbReference>
<dbReference type="PANTHER" id="PTHR11706:SF101">
    <property type="entry name" value="MANGANESE TRANSPORTER SMF1"/>
    <property type="match status" value="1"/>
</dbReference>
<gene>
    <name evidence="6" type="ORF">K493DRAFT_249730</name>
</gene>
<comment type="caution">
    <text evidence="6">The sequence shown here is derived from an EMBL/GenBank/DDBJ whole genome shotgun (WGS) entry which is preliminary data.</text>
</comment>
<dbReference type="PRINTS" id="PR00447">
    <property type="entry name" value="NATRESASSCMP"/>
</dbReference>
<keyword evidence="2 5" id="KW-0812">Transmembrane</keyword>
<dbReference type="HAMAP" id="MF_00221">
    <property type="entry name" value="NRAMP"/>
    <property type="match status" value="1"/>
</dbReference>
<dbReference type="PANTHER" id="PTHR11706">
    <property type="entry name" value="SOLUTE CARRIER PROTEIN FAMILY 11 MEMBER"/>
    <property type="match status" value="1"/>
</dbReference>
<dbReference type="InterPro" id="IPR001046">
    <property type="entry name" value="NRAMP_fam"/>
</dbReference>
<dbReference type="GO" id="GO:0015086">
    <property type="term" value="F:cadmium ion transmembrane transporter activity"/>
    <property type="evidence" value="ECO:0007669"/>
    <property type="project" value="TreeGrafter"/>
</dbReference>
<feature type="transmembrane region" description="Helical" evidence="5">
    <location>
        <begin position="24"/>
        <end position="43"/>
    </location>
</feature>
<comment type="subcellular location">
    <subcellularLocation>
        <location evidence="1">Membrane</location>
        <topology evidence="1">Multi-pass membrane protein</topology>
    </subcellularLocation>
</comment>
<dbReference type="Pfam" id="PF01566">
    <property type="entry name" value="Nramp"/>
    <property type="match status" value="1"/>
</dbReference>
<feature type="transmembrane region" description="Helical" evidence="5">
    <location>
        <begin position="137"/>
        <end position="155"/>
    </location>
</feature>
<dbReference type="GO" id="GO:0034755">
    <property type="term" value="P:iron ion transmembrane transport"/>
    <property type="evidence" value="ECO:0007669"/>
    <property type="project" value="TreeGrafter"/>
</dbReference>
<feature type="transmembrane region" description="Helical" evidence="5">
    <location>
        <begin position="63"/>
        <end position="86"/>
    </location>
</feature>
<keyword evidence="7" id="KW-1185">Reference proteome</keyword>